<sequence>MRFYTVIVISSFLATVFAAPHIQQNHDMNTILERRVYHPVATSSKTSGQPSATAKPGLTEISFDEKDVGKNSEGLDWELECFNYPLKHYKGQNDLILREFGKDRLKDFQKEVEKVKAAKRYVDSGIHYDSTKSTVSKLFRQYTYVIILTTKAGMSFLEDPSDDESQKGASISALTRYVYTIGQFIAIAFSGNSF</sequence>
<feature type="signal peptide" evidence="1">
    <location>
        <begin position="1"/>
        <end position="18"/>
    </location>
</feature>
<proteinExistence type="predicted"/>
<protein>
    <submittedName>
        <fullName evidence="2">Uncharacterized protein</fullName>
    </submittedName>
</protein>
<organism evidence="2 3">
    <name type="scientific">Lentinula lateritia</name>
    <dbReference type="NCBI Taxonomy" id="40482"/>
    <lineage>
        <taxon>Eukaryota</taxon>
        <taxon>Fungi</taxon>
        <taxon>Dikarya</taxon>
        <taxon>Basidiomycota</taxon>
        <taxon>Agaricomycotina</taxon>
        <taxon>Agaricomycetes</taxon>
        <taxon>Agaricomycetidae</taxon>
        <taxon>Agaricales</taxon>
        <taxon>Marasmiineae</taxon>
        <taxon>Omphalotaceae</taxon>
        <taxon>Lentinula</taxon>
    </lineage>
</organism>
<comment type="caution">
    <text evidence="2">The sequence shown here is derived from an EMBL/GenBank/DDBJ whole genome shotgun (WGS) entry which is preliminary data.</text>
</comment>
<dbReference type="EMBL" id="JANVFS010000022">
    <property type="protein sequence ID" value="KAJ4475343.1"/>
    <property type="molecule type" value="Genomic_DNA"/>
</dbReference>
<accession>A0A9W9A633</accession>
<evidence type="ECO:0000313" key="2">
    <source>
        <dbReference type="EMBL" id="KAJ4475343.1"/>
    </source>
</evidence>
<evidence type="ECO:0000256" key="1">
    <source>
        <dbReference type="SAM" id="SignalP"/>
    </source>
</evidence>
<feature type="chain" id="PRO_5040846315" evidence="1">
    <location>
        <begin position="19"/>
        <end position="194"/>
    </location>
</feature>
<keyword evidence="1" id="KW-0732">Signal</keyword>
<name>A0A9W9A633_9AGAR</name>
<reference evidence="2" key="1">
    <citation type="submission" date="2022-08" db="EMBL/GenBank/DDBJ databases">
        <authorList>
            <consortium name="DOE Joint Genome Institute"/>
            <person name="Min B."/>
            <person name="Riley R."/>
            <person name="Sierra-Patev S."/>
            <person name="Naranjo-Ortiz M."/>
            <person name="Looney B."/>
            <person name="Konkel Z."/>
            <person name="Slot J.C."/>
            <person name="Sakamoto Y."/>
            <person name="Steenwyk J.L."/>
            <person name="Rokas A."/>
            <person name="Carro J."/>
            <person name="Camarero S."/>
            <person name="Ferreira P."/>
            <person name="Molpeceres G."/>
            <person name="Ruiz-Duenas F.J."/>
            <person name="Serrano A."/>
            <person name="Henrissat B."/>
            <person name="Drula E."/>
            <person name="Hughes K.W."/>
            <person name="Mata J.L."/>
            <person name="Ishikawa N.K."/>
            <person name="Vargas-Isla R."/>
            <person name="Ushijima S."/>
            <person name="Smith C.A."/>
            <person name="Ahrendt S."/>
            <person name="Andreopoulos W."/>
            <person name="He G."/>
            <person name="Labutti K."/>
            <person name="Lipzen A."/>
            <person name="Ng V."/>
            <person name="Sandor L."/>
            <person name="Barry K."/>
            <person name="Martinez A.T."/>
            <person name="Xiao Y."/>
            <person name="Gibbons J.G."/>
            <person name="Terashima K."/>
            <person name="Hibbett D.S."/>
            <person name="Grigoriev I.V."/>
        </authorList>
    </citation>
    <scope>NUCLEOTIDE SEQUENCE</scope>
    <source>
        <strain evidence="2">Sp2 HRB7682 ss15</strain>
    </source>
</reference>
<reference evidence="2" key="2">
    <citation type="journal article" date="2023" name="Proc. Natl. Acad. Sci. U.S.A.">
        <title>A global phylogenomic analysis of the shiitake genus Lentinula.</title>
        <authorList>
            <person name="Sierra-Patev S."/>
            <person name="Min B."/>
            <person name="Naranjo-Ortiz M."/>
            <person name="Looney B."/>
            <person name="Konkel Z."/>
            <person name="Slot J.C."/>
            <person name="Sakamoto Y."/>
            <person name="Steenwyk J.L."/>
            <person name="Rokas A."/>
            <person name="Carro J."/>
            <person name="Camarero S."/>
            <person name="Ferreira P."/>
            <person name="Molpeceres G."/>
            <person name="Ruiz-Duenas F.J."/>
            <person name="Serrano A."/>
            <person name="Henrissat B."/>
            <person name="Drula E."/>
            <person name="Hughes K.W."/>
            <person name="Mata J.L."/>
            <person name="Ishikawa N.K."/>
            <person name="Vargas-Isla R."/>
            <person name="Ushijima S."/>
            <person name="Smith C.A."/>
            <person name="Donoghue J."/>
            <person name="Ahrendt S."/>
            <person name="Andreopoulos W."/>
            <person name="He G."/>
            <person name="LaButti K."/>
            <person name="Lipzen A."/>
            <person name="Ng V."/>
            <person name="Riley R."/>
            <person name="Sandor L."/>
            <person name="Barry K."/>
            <person name="Martinez A.T."/>
            <person name="Xiao Y."/>
            <person name="Gibbons J.G."/>
            <person name="Terashima K."/>
            <person name="Grigoriev I.V."/>
            <person name="Hibbett D."/>
        </authorList>
    </citation>
    <scope>NUCLEOTIDE SEQUENCE</scope>
    <source>
        <strain evidence="2">Sp2 HRB7682 ss15</strain>
    </source>
</reference>
<evidence type="ECO:0000313" key="3">
    <source>
        <dbReference type="Proteomes" id="UP001150238"/>
    </source>
</evidence>
<dbReference type="AlphaFoldDB" id="A0A9W9A633"/>
<dbReference type="Proteomes" id="UP001150238">
    <property type="component" value="Unassembled WGS sequence"/>
</dbReference>
<gene>
    <name evidence="2" type="ORF">C8J55DRAFT_490489</name>
</gene>